<comment type="caution">
    <text evidence="2">The sequence shown here is derived from an EMBL/GenBank/DDBJ whole genome shotgun (WGS) entry which is preliminary data.</text>
</comment>
<reference evidence="2" key="1">
    <citation type="submission" date="2020-10" db="EMBL/GenBank/DDBJ databases">
        <authorList>
            <person name="Han B."/>
            <person name="Lu T."/>
            <person name="Zhao Q."/>
            <person name="Huang X."/>
            <person name="Zhao Y."/>
        </authorList>
    </citation>
    <scope>NUCLEOTIDE SEQUENCE</scope>
</reference>
<dbReference type="Proteomes" id="UP000604825">
    <property type="component" value="Unassembled WGS sequence"/>
</dbReference>
<dbReference type="Pfam" id="PF01218">
    <property type="entry name" value="Coprogen_oxidas"/>
    <property type="match status" value="1"/>
</dbReference>
<protein>
    <recommendedName>
        <fullName evidence="4">Coproporphyrinogen oxidase</fullName>
    </recommendedName>
</protein>
<dbReference type="PANTHER" id="PTHR46481">
    <property type="entry name" value="ZINC FINGER BED DOMAIN-CONTAINING PROTEIN 4"/>
    <property type="match status" value="1"/>
</dbReference>
<dbReference type="InterPro" id="IPR012337">
    <property type="entry name" value="RNaseH-like_sf"/>
</dbReference>
<dbReference type="SUPFAM" id="SSF53098">
    <property type="entry name" value="Ribonuclease H-like"/>
    <property type="match status" value="1"/>
</dbReference>
<dbReference type="SUPFAM" id="SSF102886">
    <property type="entry name" value="Coproporphyrinogen III oxidase"/>
    <property type="match status" value="1"/>
</dbReference>
<evidence type="ECO:0000313" key="2">
    <source>
        <dbReference type="EMBL" id="CAD6264257.1"/>
    </source>
</evidence>
<organism evidence="2 3">
    <name type="scientific">Miscanthus lutarioriparius</name>
    <dbReference type="NCBI Taxonomy" id="422564"/>
    <lineage>
        <taxon>Eukaryota</taxon>
        <taxon>Viridiplantae</taxon>
        <taxon>Streptophyta</taxon>
        <taxon>Embryophyta</taxon>
        <taxon>Tracheophyta</taxon>
        <taxon>Spermatophyta</taxon>
        <taxon>Magnoliopsida</taxon>
        <taxon>Liliopsida</taxon>
        <taxon>Poales</taxon>
        <taxon>Poaceae</taxon>
        <taxon>PACMAD clade</taxon>
        <taxon>Panicoideae</taxon>
        <taxon>Andropogonodae</taxon>
        <taxon>Andropogoneae</taxon>
        <taxon>Saccharinae</taxon>
        <taxon>Miscanthus</taxon>
    </lineage>
</organism>
<dbReference type="PRINTS" id="PR00073">
    <property type="entry name" value="COPRGNOXDASE"/>
</dbReference>
<dbReference type="EMBL" id="CAJGYO010000012">
    <property type="protein sequence ID" value="CAD6264257.1"/>
    <property type="molecule type" value="Genomic_DNA"/>
</dbReference>
<comment type="catalytic activity">
    <reaction evidence="1">
        <text>coproporphyrinogen III + O2 + 2 H(+) = protoporphyrinogen IX + 2 CO2 + 2 H2O</text>
        <dbReference type="Rhea" id="RHEA:18257"/>
        <dbReference type="ChEBI" id="CHEBI:15377"/>
        <dbReference type="ChEBI" id="CHEBI:15378"/>
        <dbReference type="ChEBI" id="CHEBI:15379"/>
        <dbReference type="ChEBI" id="CHEBI:16526"/>
        <dbReference type="ChEBI" id="CHEBI:57307"/>
        <dbReference type="ChEBI" id="CHEBI:57309"/>
        <dbReference type="EC" id="1.3.3.3"/>
    </reaction>
</comment>
<dbReference type="Gene3D" id="3.40.1500.10">
    <property type="entry name" value="Coproporphyrinogen III oxidase, aerobic"/>
    <property type="match status" value="1"/>
</dbReference>
<evidence type="ECO:0000313" key="3">
    <source>
        <dbReference type="Proteomes" id="UP000604825"/>
    </source>
</evidence>
<evidence type="ECO:0000256" key="1">
    <source>
        <dbReference type="ARBA" id="ARBA00049102"/>
    </source>
</evidence>
<sequence>MIRRVQGEVCAALEEAEGSGQRFVEDVWSRPGGGGAISRVLQDGRVFEKAGVNVSVVYGVMPPDAYRSAKGEARKNGAADGQKAGPVPFFAVGISSGYKMFPQFIWYFNFLGLQNVPKNPFAPTLHFNYRYFETDAPKADSRSQTRNRALGPAGWVEGVSCGGTGIGGGGALVSKIHAGTSPDASRATAHPPTLQDPSTLQDHWRRLDDFSLDASPDQVFKDGIQVSSPGLPSYFGSDFRGLMYGCKLKRVSSATTKQVEDSLDAISIDHSPRPTRKKRAKVWAYVDSEIVDGIEKAVCKYCLIAKYFLSAEVAFRKADDPAWKEMLNYYCLMLYEEEKLQLHQKITKLKSHVSLSADLWSSNQNLGYLEVTAHYIDKKFELHKKIIAFKQISFPHNSFVVQDGITACLMEWDLVDRVFTVSLDNASVNNRAIKDLRAALVVQMFFKGEHLHVRCAADVLNIMVQAGLQVILNAVGRVRDIIKVVTSTPSRVQTFNSVVQALGLKGKSGLVLDVPRRCNATYDMLNEALKYKAALNRFVAEQYQDVPSEQDWQKAEALHEFLEQFSSFTWTVENAEVEAKMRELRHYLKKYYLEYERIVRSNTVPIFIQYEEEALSQGDSSSSGLHGKQRVEFAFAQFSSQNSSTRSERLELDIYLDDSRVLMKVNQ</sequence>
<dbReference type="OrthoDB" id="691693at2759"/>
<evidence type="ECO:0008006" key="4">
    <source>
        <dbReference type="Google" id="ProtNLM"/>
    </source>
</evidence>
<dbReference type="InterPro" id="IPR036406">
    <property type="entry name" value="Coprogen_oxidase_aer_sf"/>
</dbReference>
<dbReference type="InterPro" id="IPR052035">
    <property type="entry name" value="ZnF_BED_domain_contain"/>
</dbReference>
<dbReference type="AlphaFoldDB" id="A0A811R242"/>
<accession>A0A811R242</accession>
<dbReference type="UniPathway" id="UPA00251">
    <property type="reaction ID" value="UER00322"/>
</dbReference>
<name>A0A811R242_9POAL</name>
<keyword evidence="3" id="KW-1185">Reference proteome</keyword>
<dbReference type="GO" id="GO:0004109">
    <property type="term" value="F:coproporphyrinogen oxidase activity"/>
    <property type="evidence" value="ECO:0007669"/>
    <property type="project" value="UniProtKB-EC"/>
</dbReference>
<gene>
    <name evidence="2" type="ORF">NCGR_LOCUS47562</name>
</gene>
<dbReference type="PANTHER" id="PTHR46481:SF5">
    <property type="entry name" value="OS08G0393150 PROTEIN"/>
    <property type="match status" value="1"/>
</dbReference>
<proteinExistence type="predicted"/>
<dbReference type="GO" id="GO:0006782">
    <property type="term" value="P:protoporphyrinogen IX biosynthetic process"/>
    <property type="evidence" value="ECO:0007669"/>
    <property type="project" value="UniProtKB-UniPathway"/>
</dbReference>
<dbReference type="InterPro" id="IPR001260">
    <property type="entry name" value="Coprogen_oxidase_aer"/>
</dbReference>